<reference evidence="1" key="2">
    <citation type="submission" date="2019-07" db="EMBL/GenBank/DDBJ databases">
        <authorList>
            <person name="Yang Y."/>
            <person name="Bocs S."/>
            <person name="Baudouin L."/>
        </authorList>
    </citation>
    <scope>NUCLEOTIDE SEQUENCE</scope>
    <source>
        <tissue evidence="1">Spear leaf of Hainan Tall coconut</tissue>
    </source>
</reference>
<dbReference type="OrthoDB" id="10006023at2759"/>
<keyword evidence="2" id="KW-1185">Reference proteome</keyword>
<sequence>MMILFHFYKCKRSQFQQRGLMINLQMLVHCWLLLEMDHFLEVEILLMGFGSFWNGSVGGCQELRNENPSPTFAHFNSPRTHDYVHVLKFKIADYSLSSPSNGSLAAHYAKESNTWLTKFNQQRENVDPKAWAHSFEQLHGVNGWALEFEQEQSQMATLEFNFLQFVLKMRHAELIADKNQIKPATGSISADWADEYQAQYHVGPNSWTDKFVHKELSQGMDKWANKFAKEHQQLEVDDQWANEFSKLHVQDWAEEFGHQVNEEFNFLQFVLKMRHAELIADKNQIKPATGSISADWADEYQAQYHVGPNSWTDKFVHKELSQGMDKWANKFAKEHQQLEVDDQWANEFSKLHVQDWAEEFGHQVNEGPFGKSSADDWIDAY</sequence>
<proteinExistence type="predicted"/>
<comment type="caution">
    <text evidence="1">The sequence shown here is derived from an EMBL/GenBank/DDBJ whole genome shotgun (WGS) entry which is preliminary data.</text>
</comment>
<gene>
    <name evidence="1" type="ORF">COCNU_07G013580</name>
</gene>
<reference evidence="1" key="1">
    <citation type="journal article" date="2017" name="Gigascience">
        <title>The genome draft of coconut (Cocos nucifera).</title>
        <authorList>
            <person name="Xiao Y."/>
            <person name="Xu P."/>
            <person name="Fan H."/>
            <person name="Baudouin L."/>
            <person name="Xia W."/>
            <person name="Bocs S."/>
            <person name="Xu J."/>
            <person name="Li Q."/>
            <person name="Guo A."/>
            <person name="Zhou L."/>
            <person name="Li J."/>
            <person name="Wu Y."/>
            <person name="Ma Z."/>
            <person name="Armero A."/>
            <person name="Issali A.E."/>
            <person name="Liu N."/>
            <person name="Peng M."/>
            <person name="Yang Y."/>
        </authorList>
    </citation>
    <scope>NUCLEOTIDE SEQUENCE</scope>
    <source>
        <tissue evidence="1">Spear leaf of Hainan Tall coconut</tissue>
    </source>
</reference>
<dbReference type="EMBL" id="CM017878">
    <property type="protein sequence ID" value="KAG1355246.1"/>
    <property type="molecule type" value="Genomic_DNA"/>
</dbReference>
<evidence type="ECO:0000313" key="2">
    <source>
        <dbReference type="Proteomes" id="UP000797356"/>
    </source>
</evidence>
<accession>A0A8K0IFT3</accession>
<organism evidence="1 2">
    <name type="scientific">Cocos nucifera</name>
    <name type="common">Coconut palm</name>
    <dbReference type="NCBI Taxonomy" id="13894"/>
    <lineage>
        <taxon>Eukaryota</taxon>
        <taxon>Viridiplantae</taxon>
        <taxon>Streptophyta</taxon>
        <taxon>Embryophyta</taxon>
        <taxon>Tracheophyta</taxon>
        <taxon>Spermatophyta</taxon>
        <taxon>Magnoliopsida</taxon>
        <taxon>Liliopsida</taxon>
        <taxon>Arecaceae</taxon>
        <taxon>Arecoideae</taxon>
        <taxon>Cocoseae</taxon>
        <taxon>Attaleinae</taxon>
        <taxon>Cocos</taxon>
    </lineage>
</organism>
<evidence type="ECO:0000313" key="1">
    <source>
        <dbReference type="EMBL" id="KAG1355246.1"/>
    </source>
</evidence>
<dbReference type="Proteomes" id="UP000797356">
    <property type="component" value="Chromosome 7"/>
</dbReference>
<dbReference type="AlphaFoldDB" id="A0A8K0IFT3"/>
<name>A0A8K0IFT3_COCNU</name>
<protein>
    <submittedName>
        <fullName evidence="1">Uncharacterized protein</fullName>
    </submittedName>
</protein>